<dbReference type="InterPro" id="IPR009263">
    <property type="entry name" value="SERTA_dom"/>
</dbReference>
<evidence type="ECO:0000313" key="4">
    <source>
        <dbReference type="Proteomes" id="UP001159363"/>
    </source>
</evidence>
<accession>A0ABQ9GQR3</accession>
<dbReference type="EMBL" id="JARBHB010000010">
    <property type="protein sequence ID" value="KAJ8874397.1"/>
    <property type="molecule type" value="Genomic_DNA"/>
</dbReference>
<reference evidence="3 4" key="1">
    <citation type="submission" date="2023-02" db="EMBL/GenBank/DDBJ databases">
        <title>LHISI_Scaffold_Assembly.</title>
        <authorList>
            <person name="Stuart O.P."/>
            <person name="Cleave R."/>
            <person name="Magrath M.J.L."/>
            <person name="Mikheyev A.S."/>
        </authorList>
    </citation>
    <scope>NUCLEOTIDE SEQUENCE [LARGE SCALE GENOMIC DNA]</scope>
    <source>
        <strain evidence="3">Daus_M_001</strain>
        <tissue evidence="3">Leg muscle</tissue>
    </source>
</reference>
<dbReference type="Proteomes" id="UP001159363">
    <property type="component" value="Chromosome 9"/>
</dbReference>
<evidence type="ECO:0000259" key="2">
    <source>
        <dbReference type="PROSITE" id="PS51053"/>
    </source>
</evidence>
<dbReference type="PANTHER" id="PTHR16277:SF7">
    <property type="entry name" value="RE12330P"/>
    <property type="match status" value="1"/>
</dbReference>
<feature type="domain" description="SERTA" evidence="2">
    <location>
        <begin position="213"/>
        <end position="260"/>
    </location>
</feature>
<evidence type="ECO:0000313" key="3">
    <source>
        <dbReference type="EMBL" id="KAJ8874397.1"/>
    </source>
</evidence>
<dbReference type="Pfam" id="PF06031">
    <property type="entry name" value="SERTA"/>
    <property type="match status" value="1"/>
</dbReference>
<gene>
    <name evidence="3" type="ORF">PR048_025246</name>
</gene>
<evidence type="ECO:0000256" key="1">
    <source>
        <dbReference type="SAM" id="MobiDB-lite"/>
    </source>
</evidence>
<dbReference type="InterPro" id="IPR052262">
    <property type="entry name" value="E2F-SERTA_domain_protein"/>
</dbReference>
<name>A0ABQ9GQR3_9NEOP</name>
<sequence length="439" mass="48139">MGLQVTANKRKLEEDGARLQPAKVGRRDEMLCDVCGGSVLATALLQTTDLGDPTMAEDEEDDEDEEEEDEEEDDKNKYFNPARSYPCIRYGGEGADCYSSATELKGMSYYGAGEDHGSYGGNMLPTQYHSAPHQYLPARTAYWGSQNVMDSASGVEYYNQDSGSQQTIRCDENGKSYLDLGSSSARYVQNGAANSAVNGPDKLVQQRPWLGVLPPAQVGRPEHFHVQIGEIQTVPRPSLHRSVLICNTLRYIEREMEQEGFFFNSPVAGNNVQTPMCPLPQPPPPVEPASSYAPSFPEVPAIETMYRGMDISSPYEQNLREFSSSGRATPFPHNYETDSGLGDDESGRGINWGSVLSLSSQSDLDPLNNNELYPPSPPSDSQGSLCLLPDMDLGQELDDFLPSWKLTPLSAEDILKTVPSPSRQSEGELDSIMHVLVGT</sequence>
<keyword evidence="4" id="KW-1185">Reference proteome</keyword>
<feature type="compositionally biased region" description="Acidic residues" evidence="1">
    <location>
        <begin position="55"/>
        <end position="73"/>
    </location>
</feature>
<feature type="region of interest" description="Disordered" evidence="1">
    <location>
        <begin position="322"/>
        <end position="346"/>
    </location>
</feature>
<protein>
    <recommendedName>
        <fullName evidence="2">SERTA domain-containing protein</fullName>
    </recommendedName>
</protein>
<comment type="caution">
    <text evidence="3">The sequence shown here is derived from an EMBL/GenBank/DDBJ whole genome shotgun (WGS) entry which is preliminary data.</text>
</comment>
<dbReference type="PROSITE" id="PS51053">
    <property type="entry name" value="SERTA"/>
    <property type="match status" value="1"/>
</dbReference>
<organism evidence="3 4">
    <name type="scientific">Dryococelus australis</name>
    <dbReference type="NCBI Taxonomy" id="614101"/>
    <lineage>
        <taxon>Eukaryota</taxon>
        <taxon>Metazoa</taxon>
        <taxon>Ecdysozoa</taxon>
        <taxon>Arthropoda</taxon>
        <taxon>Hexapoda</taxon>
        <taxon>Insecta</taxon>
        <taxon>Pterygota</taxon>
        <taxon>Neoptera</taxon>
        <taxon>Polyneoptera</taxon>
        <taxon>Phasmatodea</taxon>
        <taxon>Verophasmatodea</taxon>
        <taxon>Anareolatae</taxon>
        <taxon>Phasmatidae</taxon>
        <taxon>Eurycanthinae</taxon>
        <taxon>Dryococelus</taxon>
    </lineage>
</organism>
<feature type="region of interest" description="Disordered" evidence="1">
    <location>
        <begin position="46"/>
        <end position="80"/>
    </location>
</feature>
<dbReference type="PANTHER" id="PTHR16277">
    <property type="entry name" value="CELL DIVISION CYCLE ASSOCIATED PROTEIN 4/SERTA DOMAIN-CONTAINING PROTEIN 2"/>
    <property type="match status" value="1"/>
</dbReference>
<proteinExistence type="predicted"/>